<dbReference type="CDD" id="cd00156">
    <property type="entry name" value="REC"/>
    <property type="match status" value="1"/>
</dbReference>
<evidence type="ECO:0000256" key="4">
    <source>
        <dbReference type="ARBA" id="ARBA00022679"/>
    </source>
</evidence>
<dbReference type="InterPro" id="IPR003661">
    <property type="entry name" value="HisK_dim/P_dom"/>
</dbReference>
<proteinExistence type="predicted"/>
<evidence type="ECO:0000256" key="2">
    <source>
        <dbReference type="ARBA" id="ARBA00012438"/>
    </source>
</evidence>
<dbReference type="RefSeq" id="WP_142979935.1">
    <property type="nucleotide sequence ID" value="NZ_RKLU01000004.1"/>
</dbReference>
<evidence type="ECO:0000256" key="1">
    <source>
        <dbReference type="ARBA" id="ARBA00000085"/>
    </source>
</evidence>
<evidence type="ECO:0000256" key="6">
    <source>
        <dbReference type="ARBA" id="ARBA00023012"/>
    </source>
</evidence>
<dbReference type="InterPro" id="IPR036890">
    <property type="entry name" value="HATPase_C_sf"/>
</dbReference>
<dbReference type="PROSITE" id="PS50109">
    <property type="entry name" value="HIS_KIN"/>
    <property type="match status" value="1"/>
</dbReference>
<dbReference type="Gene3D" id="3.30.450.40">
    <property type="match status" value="1"/>
</dbReference>
<dbReference type="SMART" id="SM00448">
    <property type="entry name" value="REC"/>
    <property type="match status" value="1"/>
</dbReference>
<evidence type="ECO:0000256" key="3">
    <source>
        <dbReference type="ARBA" id="ARBA00022553"/>
    </source>
</evidence>
<gene>
    <name evidence="11" type="ORF">EGH24_09570</name>
</gene>
<name>A0A8J8TAU3_9EURY</name>
<dbReference type="CDD" id="cd00075">
    <property type="entry name" value="HATPase"/>
    <property type="match status" value="1"/>
</dbReference>
<dbReference type="Gene3D" id="1.10.287.130">
    <property type="match status" value="1"/>
</dbReference>
<evidence type="ECO:0000259" key="9">
    <source>
        <dbReference type="PROSITE" id="PS50109"/>
    </source>
</evidence>
<evidence type="ECO:0000256" key="8">
    <source>
        <dbReference type="SAM" id="MobiDB-lite"/>
    </source>
</evidence>
<dbReference type="CDD" id="cd00082">
    <property type="entry name" value="HisKA"/>
    <property type="match status" value="1"/>
</dbReference>
<dbReference type="InterPro" id="IPR003594">
    <property type="entry name" value="HATPase_dom"/>
</dbReference>
<organism evidence="11 12">
    <name type="scientific">Halonotius terrestris</name>
    <dbReference type="NCBI Taxonomy" id="2487750"/>
    <lineage>
        <taxon>Archaea</taxon>
        <taxon>Methanobacteriati</taxon>
        <taxon>Methanobacteriota</taxon>
        <taxon>Stenosarchaea group</taxon>
        <taxon>Halobacteria</taxon>
        <taxon>Halobacteriales</taxon>
        <taxon>Haloferacaceae</taxon>
        <taxon>Halonotius</taxon>
    </lineage>
</organism>
<dbReference type="InterPro" id="IPR011006">
    <property type="entry name" value="CheY-like_superfamily"/>
</dbReference>
<dbReference type="Pfam" id="PF00072">
    <property type="entry name" value="Response_reg"/>
    <property type="match status" value="1"/>
</dbReference>
<dbReference type="SUPFAM" id="SSF52172">
    <property type="entry name" value="CheY-like"/>
    <property type="match status" value="1"/>
</dbReference>
<dbReference type="GO" id="GO:0000155">
    <property type="term" value="F:phosphorelay sensor kinase activity"/>
    <property type="evidence" value="ECO:0007669"/>
    <property type="project" value="InterPro"/>
</dbReference>
<dbReference type="PRINTS" id="PR00344">
    <property type="entry name" value="BCTRLSENSOR"/>
</dbReference>
<dbReference type="InterPro" id="IPR050736">
    <property type="entry name" value="Sensor_HK_Regulatory"/>
</dbReference>
<dbReference type="PANTHER" id="PTHR43711">
    <property type="entry name" value="TWO-COMPONENT HISTIDINE KINASE"/>
    <property type="match status" value="1"/>
</dbReference>
<sequence>MSRADAAFHLLYVDGTPECRDAVRAAFEPEWAVTTVETGQAAGEAVDTDIDCFVAAADLPDTDGISLYESLDDTESIPSVLFVDESNPELIRAAFRAGIDDVIYKPTADDVDAHASTRGADSQPADGGAAQSPGAPTPGESEAALAETVDASVPDGIAGLRSRLIELLTEQHASLQGTTLNVSRSLMSAAADEVDVKIEWALQSLATELEANQCLLYEYDSDDEVLRETFGWRDAETDASAVADETSAPIGNEEISVEEFPGFSEQLQQFEPVCYDATQPAADDADRFDAEQGTLLALPIIIEFQLTGTIVITTDIPRTWTESIRQQLTAVGELIGHTDRRRRRRTELKEQNERLEQFTSVISHDLQNPLSVVTGYLELAQDTGDTDHLEPAVEAAERMEQMLNELLTLAREGRAVGDTEPVDIATVVAQAWSAVDTPDATLTTDELETLDQVSADPTRLQEAFENLFRNALDHVGEDVAITVSATDNGVAVADDGPGISPEQRDEVFEHGYTGGNGTGLGLSIVETIIEGHGWDISIDESDEGGAKFVITFDDE</sequence>
<dbReference type="EC" id="2.7.13.3" evidence="2"/>
<reference evidence="11" key="1">
    <citation type="submission" date="2019-02" db="EMBL/GenBank/DDBJ databases">
        <title>Halonotius sp. a new haloarchaeum isolated from saline soil.</title>
        <authorList>
            <person name="Duran-Viseras A."/>
            <person name="Sanchez-Porro C."/>
            <person name="Ventosa A."/>
        </authorList>
    </citation>
    <scope>NUCLEOTIDE SEQUENCE</scope>
    <source>
        <strain evidence="11">F15B</strain>
    </source>
</reference>
<dbReference type="Proteomes" id="UP000705823">
    <property type="component" value="Unassembled WGS sequence"/>
</dbReference>
<dbReference type="SUPFAM" id="SSF55781">
    <property type="entry name" value="GAF domain-like"/>
    <property type="match status" value="1"/>
</dbReference>
<keyword evidence="4" id="KW-0808">Transferase</keyword>
<dbReference type="InterPro" id="IPR005467">
    <property type="entry name" value="His_kinase_dom"/>
</dbReference>
<dbReference type="Gene3D" id="3.30.565.10">
    <property type="entry name" value="Histidine kinase-like ATPase, C-terminal domain"/>
    <property type="match status" value="1"/>
</dbReference>
<feature type="domain" description="Response regulatory" evidence="10">
    <location>
        <begin position="9"/>
        <end position="120"/>
    </location>
</feature>
<feature type="domain" description="Histidine kinase" evidence="9">
    <location>
        <begin position="361"/>
        <end position="555"/>
    </location>
</feature>
<evidence type="ECO:0000256" key="7">
    <source>
        <dbReference type="PROSITE-ProRule" id="PRU00169"/>
    </source>
</evidence>
<dbReference type="SMART" id="SM00388">
    <property type="entry name" value="HisKA"/>
    <property type="match status" value="1"/>
</dbReference>
<evidence type="ECO:0000313" key="12">
    <source>
        <dbReference type="Proteomes" id="UP000705823"/>
    </source>
</evidence>
<dbReference type="Pfam" id="PF00512">
    <property type="entry name" value="HisKA"/>
    <property type="match status" value="1"/>
</dbReference>
<dbReference type="PROSITE" id="PS50110">
    <property type="entry name" value="RESPONSE_REGULATORY"/>
    <property type="match status" value="1"/>
</dbReference>
<dbReference type="PANTHER" id="PTHR43711:SF1">
    <property type="entry name" value="HISTIDINE KINASE 1"/>
    <property type="match status" value="1"/>
</dbReference>
<dbReference type="EMBL" id="RKLU01000004">
    <property type="protein sequence ID" value="TQQ79743.1"/>
    <property type="molecule type" value="Genomic_DNA"/>
</dbReference>
<evidence type="ECO:0000256" key="5">
    <source>
        <dbReference type="ARBA" id="ARBA00022777"/>
    </source>
</evidence>
<dbReference type="InterPro" id="IPR029016">
    <property type="entry name" value="GAF-like_dom_sf"/>
</dbReference>
<keyword evidence="5" id="KW-0418">Kinase</keyword>
<dbReference type="InterPro" id="IPR004358">
    <property type="entry name" value="Sig_transdc_His_kin-like_C"/>
</dbReference>
<comment type="catalytic activity">
    <reaction evidence="1">
        <text>ATP + protein L-histidine = ADP + protein N-phospho-L-histidine.</text>
        <dbReference type="EC" id="2.7.13.3"/>
    </reaction>
</comment>
<dbReference type="SUPFAM" id="SSF55874">
    <property type="entry name" value="ATPase domain of HSP90 chaperone/DNA topoisomerase II/histidine kinase"/>
    <property type="match status" value="1"/>
</dbReference>
<dbReference type="InterPro" id="IPR036097">
    <property type="entry name" value="HisK_dim/P_sf"/>
</dbReference>
<evidence type="ECO:0000259" key="10">
    <source>
        <dbReference type="PROSITE" id="PS50110"/>
    </source>
</evidence>
<dbReference type="Pfam" id="PF02518">
    <property type="entry name" value="HATPase_c"/>
    <property type="match status" value="1"/>
</dbReference>
<dbReference type="SMART" id="SM00387">
    <property type="entry name" value="HATPase_c"/>
    <property type="match status" value="1"/>
</dbReference>
<evidence type="ECO:0000313" key="11">
    <source>
        <dbReference type="EMBL" id="TQQ79743.1"/>
    </source>
</evidence>
<protein>
    <recommendedName>
        <fullName evidence="2">histidine kinase</fullName>
        <ecNumber evidence="2">2.7.13.3</ecNumber>
    </recommendedName>
</protein>
<comment type="caution">
    <text evidence="7">Lacks conserved residue(s) required for the propagation of feature annotation.</text>
</comment>
<dbReference type="AlphaFoldDB" id="A0A8J8TAU3"/>
<accession>A0A8J8TAU3</accession>
<dbReference type="Gene3D" id="3.40.50.2300">
    <property type="match status" value="1"/>
</dbReference>
<keyword evidence="12" id="KW-1185">Reference proteome</keyword>
<dbReference type="SUPFAM" id="SSF47384">
    <property type="entry name" value="Homodimeric domain of signal transducing histidine kinase"/>
    <property type="match status" value="1"/>
</dbReference>
<feature type="region of interest" description="Disordered" evidence="8">
    <location>
        <begin position="113"/>
        <end position="145"/>
    </location>
</feature>
<dbReference type="InterPro" id="IPR001789">
    <property type="entry name" value="Sig_transdc_resp-reg_receiver"/>
</dbReference>
<dbReference type="OrthoDB" id="8127at2157"/>
<comment type="caution">
    <text evidence="11">The sequence shown here is derived from an EMBL/GenBank/DDBJ whole genome shotgun (WGS) entry which is preliminary data.</text>
</comment>
<keyword evidence="6" id="KW-0902">Two-component regulatory system</keyword>
<keyword evidence="3" id="KW-0597">Phosphoprotein</keyword>